<evidence type="ECO:0000256" key="5">
    <source>
        <dbReference type="ARBA" id="ARBA00022989"/>
    </source>
</evidence>
<dbReference type="Proteomes" id="UP000753908">
    <property type="component" value="Unassembled WGS sequence"/>
</dbReference>
<comment type="subcellular location">
    <subcellularLocation>
        <location evidence="1">Cell membrane</location>
        <topology evidence="1">Multi-pass membrane protein</topology>
    </subcellularLocation>
</comment>
<keyword evidence="3" id="KW-1003">Cell membrane</keyword>
<feature type="transmembrane region" description="Helical" evidence="7">
    <location>
        <begin position="75"/>
        <end position="98"/>
    </location>
</feature>
<feature type="transmembrane region" description="Helical" evidence="7">
    <location>
        <begin position="158"/>
        <end position="174"/>
    </location>
</feature>
<dbReference type="Pfam" id="PF02417">
    <property type="entry name" value="Chromate_transp"/>
    <property type="match status" value="1"/>
</dbReference>
<evidence type="ECO:0000313" key="8">
    <source>
        <dbReference type="EMBL" id="MBW4544772.1"/>
    </source>
</evidence>
<dbReference type="GO" id="GO:0005886">
    <property type="term" value="C:plasma membrane"/>
    <property type="evidence" value="ECO:0007669"/>
    <property type="project" value="UniProtKB-SubCell"/>
</dbReference>
<keyword evidence="5 7" id="KW-1133">Transmembrane helix</keyword>
<reference evidence="8" key="2">
    <citation type="journal article" date="2022" name="Microbiol. Resour. Announc.">
        <title>Metagenome Sequencing to Explore Phylogenomics of Terrestrial Cyanobacteria.</title>
        <authorList>
            <person name="Ward R.D."/>
            <person name="Stajich J.E."/>
            <person name="Johansen J.R."/>
            <person name="Huntemann M."/>
            <person name="Clum A."/>
            <person name="Foster B."/>
            <person name="Foster B."/>
            <person name="Roux S."/>
            <person name="Palaniappan K."/>
            <person name="Varghese N."/>
            <person name="Mukherjee S."/>
            <person name="Reddy T.B.K."/>
            <person name="Daum C."/>
            <person name="Copeland A."/>
            <person name="Chen I.A."/>
            <person name="Ivanova N.N."/>
            <person name="Kyrpides N.C."/>
            <person name="Shapiro N."/>
            <person name="Eloe-Fadrosh E.A."/>
            <person name="Pietrasiak N."/>
        </authorList>
    </citation>
    <scope>NUCLEOTIDE SEQUENCE</scope>
    <source>
        <strain evidence="8">CPER-KK1</strain>
    </source>
</reference>
<comment type="caution">
    <text evidence="8">The sequence shown here is derived from an EMBL/GenBank/DDBJ whole genome shotgun (WGS) entry which is preliminary data.</text>
</comment>
<dbReference type="InterPro" id="IPR003370">
    <property type="entry name" value="Chromate_transpt"/>
</dbReference>
<sequence>MNILFDLFFTFAYLDLISIGGAMAMIPEMERQVVIVHGWMSHQAFVHAIALGLFVPGPNMLHVFHIGNQVAGLPGALAAGLGMFGPTSFVLATVAWLAGGPRPPAWIERFHAACSPITLGLMAAAAWNLGQNMTGDIFSLGVCVLAALLTARRLLNPALVVLLAATLGAIQAFFSA</sequence>
<protein>
    <submittedName>
        <fullName evidence="8">Chromate transporter</fullName>
    </submittedName>
</protein>
<evidence type="ECO:0000256" key="1">
    <source>
        <dbReference type="ARBA" id="ARBA00004651"/>
    </source>
</evidence>
<dbReference type="PANTHER" id="PTHR43663:SF1">
    <property type="entry name" value="CHROMATE TRANSPORTER"/>
    <property type="match status" value="1"/>
</dbReference>
<gene>
    <name evidence="8" type="ORF">KME25_10075</name>
</gene>
<dbReference type="EMBL" id="JAHHIF010000010">
    <property type="protein sequence ID" value="MBW4544772.1"/>
    <property type="molecule type" value="Genomic_DNA"/>
</dbReference>
<evidence type="ECO:0000313" key="9">
    <source>
        <dbReference type="Proteomes" id="UP000753908"/>
    </source>
</evidence>
<reference evidence="8" key="1">
    <citation type="submission" date="2021-05" db="EMBL/GenBank/DDBJ databases">
        <authorList>
            <person name="Pietrasiak N."/>
            <person name="Ward R."/>
            <person name="Stajich J.E."/>
            <person name="Kurbessoian T."/>
        </authorList>
    </citation>
    <scope>NUCLEOTIDE SEQUENCE</scope>
    <source>
        <strain evidence="8">CPER-KK1</strain>
    </source>
</reference>
<evidence type="ECO:0000256" key="6">
    <source>
        <dbReference type="ARBA" id="ARBA00023136"/>
    </source>
</evidence>
<dbReference type="GO" id="GO:0015109">
    <property type="term" value="F:chromate transmembrane transporter activity"/>
    <property type="evidence" value="ECO:0007669"/>
    <property type="project" value="InterPro"/>
</dbReference>
<feature type="transmembrane region" description="Helical" evidence="7">
    <location>
        <begin position="133"/>
        <end position="151"/>
    </location>
</feature>
<keyword evidence="4 7" id="KW-0812">Transmembrane</keyword>
<comment type="similarity">
    <text evidence="2">Belongs to the chromate ion transporter (CHR) (TC 2.A.51) family.</text>
</comment>
<evidence type="ECO:0000256" key="7">
    <source>
        <dbReference type="SAM" id="Phobius"/>
    </source>
</evidence>
<dbReference type="InterPro" id="IPR052518">
    <property type="entry name" value="CHR_Transporter"/>
</dbReference>
<evidence type="ECO:0000256" key="2">
    <source>
        <dbReference type="ARBA" id="ARBA00005262"/>
    </source>
</evidence>
<feature type="transmembrane region" description="Helical" evidence="7">
    <location>
        <begin position="33"/>
        <end position="55"/>
    </location>
</feature>
<name>A0A951PKU9_9CYAN</name>
<dbReference type="PANTHER" id="PTHR43663">
    <property type="entry name" value="CHROMATE TRANSPORT PROTEIN-RELATED"/>
    <property type="match status" value="1"/>
</dbReference>
<proteinExistence type="inferred from homology"/>
<keyword evidence="6 7" id="KW-0472">Membrane</keyword>
<dbReference type="AlphaFoldDB" id="A0A951PKU9"/>
<evidence type="ECO:0000256" key="4">
    <source>
        <dbReference type="ARBA" id="ARBA00022692"/>
    </source>
</evidence>
<accession>A0A951PKU9</accession>
<organism evidence="8 9">
    <name type="scientific">Symplocastrum torsivum CPER-KK1</name>
    <dbReference type="NCBI Taxonomy" id="450513"/>
    <lineage>
        <taxon>Bacteria</taxon>
        <taxon>Bacillati</taxon>
        <taxon>Cyanobacteriota</taxon>
        <taxon>Cyanophyceae</taxon>
        <taxon>Oscillatoriophycideae</taxon>
        <taxon>Oscillatoriales</taxon>
        <taxon>Microcoleaceae</taxon>
        <taxon>Symplocastrum</taxon>
    </lineage>
</organism>
<feature type="transmembrane region" description="Helical" evidence="7">
    <location>
        <begin position="6"/>
        <end position="26"/>
    </location>
</feature>
<evidence type="ECO:0000256" key="3">
    <source>
        <dbReference type="ARBA" id="ARBA00022475"/>
    </source>
</evidence>